<dbReference type="Proteomes" id="UP000799750">
    <property type="component" value="Unassembled WGS sequence"/>
</dbReference>
<name>A0A6A6QXI6_9PEZI</name>
<proteinExistence type="predicted"/>
<reference evidence="2" key="1">
    <citation type="journal article" date="2020" name="Stud. Mycol.">
        <title>101 Dothideomycetes genomes: a test case for predicting lifestyles and emergence of pathogens.</title>
        <authorList>
            <person name="Haridas S."/>
            <person name="Albert R."/>
            <person name="Binder M."/>
            <person name="Bloem J."/>
            <person name="Labutti K."/>
            <person name="Salamov A."/>
            <person name="Andreopoulos B."/>
            <person name="Baker S."/>
            <person name="Barry K."/>
            <person name="Bills G."/>
            <person name="Bluhm B."/>
            <person name="Cannon C."/>
            <person name="Castanera R."/>
            <person name="Culley D."/>
            <person name="Daum C."/>
            <person name="Ezra D."/>
            <person name="Gonzalez J."/>
            <person name="Henrissat B."/>
            <person name="Kuo A."/>
            <person name="Liang C."/>
            <person name="Lipzen A."/>
            <person name="Lutzoni F."/>
            <person name="Magnuson J."/>
            <person name="Mondo S."/>
            <person name="Nolan M."/>
            <person name="Ohm R."/>
            <person name="Pangilinan J."/>
            <person name="Park H.-J."/>
            <person name="Ramirez L."/>
            <person name="Alfaro M."/>
            <person name="Sun H."/>
            <person name="Tritt A."/>
            <person name="Yoshinaga Y."/>
            <person name="Zwiers L.-H."/>
            <person name="Turgeon B."/>
            <person name="Goodwin S."/>
            <person name="Spatafora J."/>
            <person name="Crous P."/>
            <person name="Grigoriev I."/>
        </authorList>
    </citation>
    <scope>NUCLEOTIDE SEQUENCE</scope>
    <source>
        <strain evidence="2">CBS 269.34</strain>
    </source>
</reference>
<evidence type="ECO:0000313" key="2">
    <source>
        <dbReference type="EMBL" id="KAF2496852.1"/>
    </source>
</evidence>
<evidence type="ECO:0000256" key="1">
    <source>
        <dbReference type="SAM" id="Phobius"/>
    </source>
</evidence>
<protein>
    <submittedName>
        <fullName evidence="2">Uncharacterized protein</fullName>
    </submittedName>
</protein>
<evidence type="ECO:0000313" key="3">
    <source>
        <dbReference type="Proteomes" id="UP000799750"/>
    </source>
</evidence>
<feature type="transmembrane region" description="Helical" evidence="1">
    <location>
        <begin position="61"/>
        <end position="80"/>
    </location>
</feature>
<keyword evidence="1" id="KW-0472">Membrane</keyword>
<keyword evidence="1" id="KW-1133">Transmembrane helix</keyword>
<gene>
    <name evidence="2" type="ORF">BU16DRAFT_343086</name>
</gene>
<dbReference type="EMBL" id="MU004187">
    <property type="protein sequence ID" value="KAF2496852.1"/>
    <property type="molecule type" value="Genomic_DNA"/>
</dbReference>
<sequence>METRPAYIKIHNTKGTTPYPPRRKHNSMHKYYTSLGALSHLSTNQPPQLLSHNGFCHLKHLFYSLIFYILITFTQLYYGACWSI</sequence>
<dbReference type="AlphaFoldDB" id="A0A6A6QXI6"/>
<accession>A0A6A6QXI6</accession>
<keyword evidence="1" id="KW-0812">Transmembrane</keyword>
<keyword evidence="3" id="KW-1185">Reference proteome</keyword>
<organism evidence="2 3">
    <name type="scientific">Lophium mytilinum</name>
    <dbReference type="NCBI Taxonomy" id="390894"/>
    <lineage>
        <taxon>Eukaryota</taxon>
        <taxon>Fungi</taxon>
        <taxon>Dikarya</taxon>
        <taxon>Ascomycota</taxon>
        <taxon>Pezizomycotina</taxon>
        <taxon>Dothideomycetes</taxon>
        <taxon>Pleosporomycetidae</taxon>
        <taxon>Mytilinidiales</taxon>
        <taxon>Mytilinidiaceae</taxon>
        <taxon>Lophium</taxon>
    </lineage>
</organism>